<evidence type="ECO:0000313" key="2">
    <source>
        <dbReference type="Proteomes" id="UP000735302"/>
    </source>
</evidence>
<gene>
    <name evidence="1" type="ORF">PoB_005819300</name>
</gene>
<sequence length="233" mass="26249">MTNNISIININKMTNNKSSSNTKKVSNIKNIFIININKMTNSKSSSSTKKSLFILLLIPGDAITFSCHTQRRCYFALSKQVTGCYSLPNQCAIRNHYQGTKIVVSSVSDNRGFGLERLAHKTNKRKPRVLVLILPPTNDWPWAFTLLSAQNGQPYLLKPSESKEAQESYGKLPHNTVCQDPKRPRKAMGNYLIILYAKTNQDFTPGSPMLNRSIGLTSLLWSRISDEEIELNL</sequence>
<reference evidence="1 2" key="1">
    <citation type="journal article" date="2021" name="Elife">
        <title>Chloroplast acquisition without the gene transfer in kleptoplastic sea slugs, Plakobranchus ocellatus.</title>
        <authorList>
            <person name="Maeda T."/>
            <person name="Takahashi S."/>
            <person name="Yoshida T."/>
            <person name="Shimamura S."/>
            <person name="Takaki Y."/>
            <person name="Nagai Y."/>
            <person name="Toyoda A."/>
            <person name="Suzuki Y."/>
            <person name="Arimoto A."/>
            <person name="Ishii H."/>
            <person name="Satoh N."/>
            <person name="Nishiyama T."/>
            <person name="Hasebe M."/>
            <person name="Maruyama T."/>
            <person name="Minagawa J."/>
            <person name="Obokata J."/>
            <person name="Shigenobu S."/>
        </authorList>
    </citation>
    <scope>NUCLEOTIDE SEQUENCE [LARGE SCALE GENOMIC DNA]</scope>
</reference>
<dbReference type="EMBL" id="BLXT01006420">
    <property type="protein sequence ID" value="GFO31688.1"/>
    <property type="molecule type" value="Genomic_DNA"/>
</dbReference>
<feature type="non-terminal residue" evidence="1">
    <location>
        <position position="233"/>
    </location>
</feature>
<protein>
    <submittedName>
        <fullName evidence="1">Uncharacterized protein</fullName>
    </submittedName>
</protein>
<dbReference type="AlphaFoldDB" id="A0AAV4CI80"/>
<dbReference type="Proteomes" id="UP000735302">
    <property type="component" value="Unassembled WGS sequence"/>
</dbReference>
<evidence type="ECO:0000313" key="1">
    <source>
        <dbReference type="EMBL" id="GFO31688.1"/>
    </source>
</evidence>
<accession>A0AAV4CI80</accession>
<proteinExistence type="predicted"/>
<organism evidence="1 2">
    <name type="scientific">Plakobranchus ocellatus</name>
    <dbReference type="NCBI Taxonomy" id="259542"/>
    <lineage>
        <taxon>Eukaryota</taxon>
        <taxon>Metazoa</taxon>
        <taxon>Spiralia</taxon>
        <taxon>Lophotrochozoa</taxon>
        <taxon>Mollusca</taxon>
        <taxon>Gastropoda</taxon>
        <taxon>Heterobranchia</taxon>
        <taxon>Euthyneura</taxon>
        <taxon>Panpulmonata</taxon>
        <taxon>Sacoglossa</taxon>
        <taxon>Placobranchoidea</taxon>
        <taxon>Plakobranchidae</taxon>
        <taxon>Plakobranchus</taxon>
    </lineage>
</organism>
<comment type="caution">
    <text evidence="1">The sequence shown here is derived from an EMBL/GenBank/DDBJ whole genome shotgun (WGS) entry which is preliminary data.</text>
</comment>
<keyword evidence="2" id="KW-1185">Reference proteome</keyword>
<name>A0AAV4CI80_9GAST</name>